<gene>
    <name evidence="2" type="ORF">BDP27DRAFT_1405655</name>
</gene>
<keyword evidence="1" id="KW-0472">Membrane</keyword>
<name>A0A9P5PI10_9AGAR</name>
<proteinExistence type="predicted"/>
<keyword evidence="1" id="KW-0812">Transmembrane</keyword>
<feature type="transmembrane region" description="Helical" evidence="1">
    <location>
        <begin position="12"/>
        <end position="35"/>
    </location>
</feature>
<reference evidence="2" key="1">
    <citation type="submission" date="2020-11" db="EMBL/GenBank/DDBJ databases">
        <authorList>
            <consortium name="DOE Joint Genome Institute"/>
            <person name="Ahrendt S."/>
            <person name="Riley R."/>
            <person name="Andreopoulos W."/>
            <person name="Labutti K."/>
            <person name="Pangilinan J."/>
            <person name="Ruiz-Duenas F.J."/>
            <person name="Barrasa J.M."/>
            <person name="Sanchez-Garcia M."/>
            <person name="Camarero S."/>
            <person name="Miyauchi S."/>
            <person name="Serrano A."/>
            <person name="Linde D."/>
            <person name="Babiker R."/>
            <person name="Drula E."/>
            <person name="Ayuso-Fernandez I."/>
            <person name="Pacheco R."/>
            <person name="Padilla G."/>
            <person name="Ferreira P."/>
            <person name="Barriuso J."/>
            <person name="Kellner H."/>
            <person name="Castanera R."/>
            <person name="Alfaro M."/>
            <person name="Ramirez L."/>
            <person name="Pisabarro A.G."/>
            <person name="Kuo A."/>
            <person name="Tritt A."/>
            <person name="Lipzen A."/>
            <person name="He G."/>
            <person name="Yan M."/>
            <person name="Ng V."/>
            <person name="Cullen D."/>
            <person name="Martin F."/>
            <person name="Rosso M.-N."/>
            <person name="Henrissat B."/>
            <person name="Hibbett D."/>
            <person name="Martinez A.T."/>
            <person name="Grigoriev I.V."/>
        </authorList>
    </citation>
    <scope>NUCLEOTIDE SEQUENCE</scope>
    <source>
        <strain evidence="2">AH 40177</strain>
    </source>
</reference>
<dbReference type="AlphaFoldDB" id="A0A9P5PI10"/>
<sequence>MTINDPEGYPVAIALGIAVGALRLWVYVGAAGQALQFYMLGSSRALESSEVSQDLRYNEGHERSRTQEIKIRNTPQERTKEYRQGPILKHSVCSTSGEFPLVNQRGTRVRT</sequence>
<dbReference type="Proteomes" id="UP000772434">
    <property type="component" value="Unassembled WGS sequence"/>
</dbReference>
<evidence type="ECO:0000313" key="3">
    <source>
        <dbReference type="Proteomes" id="UP000772434"/>
    </source>
</evidence>
<organism evidence="2 3">
    <name type="scientific">Rhodocollybia butyracea</name>
    <dbReference type="NCBI Taxonomy" id="206335"/>
    <lineage>
        <taxon>Eukaryota</taxon>
        <taxon>Fungi</taxon>
        <taxon>Dikarya</taxon>
        <taxon>Basidiomycota</taxon>
        <taxon>Agaricomycotina</taxon>
        <taxon>Agaricomycetes</taxon>
        <taxon>Agaricomycetidae</taxon>
        <taxon>Agaricales</taxon>
        <taxon>Marasmiineae</taxon>
        <taxon>Omphalotaceae</taxon>
        <taxon>Rhodocollybia</taxon>
    </lineage>
</organism>
<dbReference type="EMBL" id="JADNRY010000139">
    <property type="protein sequence ID" value="KAF9063761.1"/>
    <property type="molecule type" value="Genomic_DNA"/>
</dbReference>
<evidence type="ECO:0000256" key="1">
    <source>
        <dbReference type="SAM" id="Phobius"/>
    </source>
</evidence>
<protein>
    <submittedName>
        <fullName evidence="2">Uncharacterized protein</fullName>
    </submittedName>
</protein>
<keyword evidence="3" id="KW-1185">Reference proteome</keyword>
<accession>A0A9P5PI10</accession>
<comment type="caution">
    <text evidence="2">The sequence shown here is derived from an EMBL/GenBank/DDBJ whole genome shotgun (WGS) entry which is preliminary data.</text>
</comment>
<keyword evidence="1" id="KW-1133">Transmembrane helix</keyword>
<evidence type="ECO:0000313" key="2">
    <source>
        <dbReference type="EMBL" id="KAF9063761.1"/>
    </source>
</evidence>